<proteinExistence type="predicted"/>
<keyword evidence="3" id="KW-1185">Reference proteome</keyword>
<dbReference type="PANTHER" id="PTHR22754:SF32">
    <property type="entry name" value="DISCO-INTERACTING PROTEIN 2"/>
    <property type="match status" value="1"/>
</dbReference>
<dbReference type="PANTHER" id="PTHR22754">
    <property type="entry name" value="DISCO-INTERACTING PROTEIN 2 DIP2 -RELATED"/>
    <property type="match status" value="1"/>
</dbReference>
<dbReference type="SUPFAM" id="SSF56801">
    <property type="entry name" value="Acetyl-CoA synthetase-like"/>
    <property type="match status" value="1"/>
</dbReference>
<dbReference type="AlphaFoldDB" id="A0AAV8Y791"/>
<feature type="domain" description="AMP-binding enzyme C-terminal" evidence="1">
    <location>
        <begin position="122"/>
        <end position="199"/>
    </location>
</feature>
<gene>
    <name evidence="2" type="ORF">NQ318_018990</name>
</gene>
<sequence length="206" mass="22429">MESGKLLPGVKVIIANPETKGQCGDSHLGEIWVQSGHSASGYFTIYGDESEYGDHFNARLVTGNTGEDFLRRTELTERNCVVEETILNRESDNDSVGSSHHLVPTDSPELHDAVFVVGALDETIMLRGMRYHPIDIENSVLSAVFTWTNLLVVVVELDGNESEALDLVPLVTNTVLEEHHLIVGVVVVVDPGVVPINSAVKNNVCI</sequence>
<name>A0AAV8Y791_9CUCU</name>
<protein>
    <recommendedName>
        <fullName evidence="1">AMP-binding enzyme C-terminal domain-containing protein</fullName>
    </recommendedName>
</protein>
<dbReference type="Gene3D" id="3.30.300.30">
    <property type="match status" value="1"/>
</dbReference>
<evidence type="ECO:0000313" key="3">
    <source>
        <dbReference type="Proteomes" id="UP001162162"/>
    </source>
</evidence>
<evidence type="ECO:0000259" key="1">
    <source>
        <dbReference type="Pfam" id="PF23024"/>
    </source>
</evidence>
<organism evidence="2 3">
    <name type="scientific">Aromia moschata</name>
    <dbReference type="NCBI Taxonomy" id="1265417"/>
    <lineage>
        <taxon>Eukaryota</taxon>
        <taxon>Metazoa</taxon>
        <taxon>Ecdysozoa</taxon>
        <taxon>Arthropoda</taxon>
        <taxon>Hexapoda</taxon>
        <taxon>Insecta</taxon>
        <taxon>Pterygota</taxon>
        <taxon>Neoptera</taxon>
        <taxon>Endopterygota</taxon>
        <taxon>Coleoptera</taxon>
        <taxon>Polyphaga</taxon>
        <taxon>Cucujiformia</taxon>
        <taxon>Chrysomeloidea</taxon>
        <taxon>Cerambycidae</taxon>
        <taxon>Cerambycinae</taxon>
        <taxon>Callichromatini</taxon>
        <taxon>Aromia</taxon>
    </lineage>
</organism>
<dbReference type="Proteomes" id="UP001162162">
    <property type="component" value="Unassembled WGS sequence"/>
</dbReference>
<dbReference type="InterPro" id="IPR042099">
    <property type="entry name" value="ANL_N_sf"/>
</dbReference>
<dbReference type="Pfam" id="PF23024">
    <property type="entry name" value="AMP-dom_DIP2-like"/>
    <property type="match status" value="1"/>
</dbReference>
<dbReference type="Gene3D" id="3.40.50.12780">
    <property type="entry name" value="N-terminal domain of ligase-like"/>
    <property type="match status" value="1"/>
</dbReference>
<dbReference type="InterPro" id="IPR025110">
    <property type="entry name" value="AMP-bd_C"/>
</dbReference>
<dbReference type="InterPro" id="IPR045851">
    <property type="entry name" value="AMP-bd_C_sf"/>
</dbReference>
<dbReference type="EMBL" id="JAPWTK010000176">
    <property type="protein sequence ID" value="KAJ8946780.1"/>
    <property type="molecule type" value="Genomic_DNA"/>
</dbReference>
<reference evidence="2" key="1">
    <citation type="journal article" date="2023" name="Insect Mol. Biol.">
        <title>Genome sequencing provides insights into the evolution of gene families encoding plant cell wall-degrading enzymes in longhorned beetles.</title>
        <authorList>
            <person name="Shin N.R."/>
            <person name="Okamura Y."/>
            <person name="Kirsch R."/>
            <person name="Pauchet Y."/>
        </authorList>
    </citation>
    <scope>NUCLEOTIDE SEQUENCE</scope>
    <source>
        <tissue evidence="2">Midgut</tissue>
    </source>
</reference>
<accession>A0AAV8Y791</accession>
<comment type="caution">
    <text evidence="2">The sequence shown here is derived from an EMBL/GenBank/DDBJ whole genome shotgun (WGS) entry which is preliminary data.</text>
</comment>
<evidence type="ECO:0000313" key="2">
    <source>
        <dbReference type="EMBL" id="KAJ8946780.1"/>
    </source>
</evidence>